<keyword evidence="5" id="KW-1185">Reference proteome</keyword>
<dbReference type="Proteomes" id="UP000823388">
    <property type="component" value="Chromosome 5K"/>
</dbReference>
<comment type="pathway">
    <text evidence="1">Protein modification; protein ubiquitination.</text>
</comment>
<comment type="similarity">
    <text evidence="2">Belongs to the Tdpoz family.</text>
</comment>
<dbReference type="GO" id="GO:0016567">
    <property type="term" value="P:protein ubiquitination"/>
    <property type="evidence" value="ECO:0007669"/>
    <property type="project" value="InterPro"/>
</dbReference>
<comment type="caution">
    <text evidence="4">The sequence shown here is derived from an EMBL/GenBank/DDBJ whole genome shotgun (WGS) entry which is preliminary data.</text>
</comment>
<sequence length="278" mass="29974">MLSGRITAHSSDADFFVFSEKKTVPKAFRRPLEWSCVLDLGEGRARAGDDFRSPSLTVECTVTVFREPEPRGAAAAIAVPPPDLPRHLGELLRNKAGVDVSVTFAVSGETFAAHKSVLAARSPIFMAEFFGEMKEKDATHVEILDMDASAFGAMLHFVYTDVVPELDETPEAEAAALAQHLLVAADRYGLDRLKVMCECRLAVGMEAGTVASTLALAEQHSCSALKAKCIEFIAGGSQENLDAVLATEGYNHLVASSPSVLAELLRTVHGEKRRRCAE</sequence>
<dbReference type="EMBL" id="CM029045">
    <property type="protein sequence ID" value="KAG2596026.1"/>
    <property type="molecule type" value="Genomic_DNA"/>
</dbReference>
<evidence type="ECO:0000259" key="3">
    <source>
        <dbReference type="PROSITE" id="PS50097"/>
    </source>
</evidence>
<reference evidence="4" key="1">
    <citation type="submission" date="2020-05" db="EMBL/GenBank/DDBJ databases">
        <title>WGS assembly of Panicum virgatum.</title>
        <authorList>
            <person name="Lovell J.T."/>
            <person name="Jenkins J."/>
            <person name="Shu S."/>
            <person name="Juenger T.E."/>
            <person name="Schmutz J."/>
        </authorList>
    </citation>
    <scope>NUCLEOTIDE SEQUENCE</scope>
    <source>
        <strain evidence="4">AP13</strain>
    </source>
</reference>
<accession>A0A8T0SHF4</accession>
<dbReference type="InterPro" id="IPR045005">
    <property type="entry name" value="BPM1-6"/>
</dbReference>
<evidence type="ECO:0000313" key="4">
    <source>
        <dbReference type="EMBL" id="KAG2596026.1"/>
    </source>
</evidence>
<dbReference type="Gene3D" id="3.30.710.10">
    <property type="entry name" value="Potassium Channel Kv1.1, Chain A"/>
    <property type="match status" value="1"/>
</dbReference>
<protein>
    <recommendedName>
        <fullName evidence="3">BTB domain-containing protein</fullName>
    </recommendedName>
</protein>
<feature type="domain" description="BTB" evidence="3">
    <location>
        <begin position="100"/>
        <end position="167"/>
    </location>
</feature>
<dbReference type="Pfam" id="PF00651">
    <property type="entry name" value="BTB"/>
    <property type="match status" value="1"/>
</dbReference>
<gene>
    <name evidence="4" type="ORF">PVAP13_5KG126100</name>
</gene>
<dbReference type="AlphaFoldDB" id="A0A8T0SHF4"/>
<dbReference type="InterPro" id="IPR056423">
    <property type="entry name" value="BACK_BPM_SPOP"/>
</dbReference>
<proteinExistence type="inferred from homology"/>
<dbReference type="OrthoDB" id="6359816at2759"/>
<organism evidence="4 5">
    <name type="scientific">Panicum virgatum</name>
    <name type="common">Blackwell switchgrass</name>
    <dbReference type="NCBI Taxonomy" id="38727"/>
    <lineage>
        <taxon>Eukaryota</taxon>
        <taxon>Viridiplantae</taxon>
        <taxon>Streptophyta</taxon>
        <taxon>Embryophyta</taxon>
        <taxon>Tracheophyta</taxon>
        <taxon>Spermatophyta</taxon>
        <taxon>Magnoliopsida</taxon>
        <taxon>Liliopsida</taxon>
        <taxon>Poales</taxon>
        <taxon>Poaceae</taxon>
        <taxon>PACMAD clade</taxon>
        <taxon>Panicoideae</taxon>
        <taxon>Panicodae</taxon>
        <taxon>Paniceae</taxon>
        <taxon>Panicinae</taxon>
        <taxon>Panicum</taxon>
        <taxon>Panicum sect. Hiantes</taxon>
    </lineage>
</organism>
<dbReference type="InterPro" id="IPR000210">
    <property type="entry name" value="BTB/POZ_dom"/>
</dbReference>
<dbReference type="InterPro" id="IPR011333">
    <property type="entry name" value="SKP1/BTB/POZ_sf"/>
</dbReference>
<evidence type="ECO:0000256" key="1">
    <source>
        <dbReference type="ARBA" id="ARBA00004906"/>
    </source>
</evidence>
<dbReference type="Pfam" id="PF24570">
    <property type="entry name" value="BACK_BPM_SPOP"/>
    <property type="match status" value="1"/>
</dbReference>
<dbReference type="SMART" id="SM00225">
    <property type="entry name" value="BTB"/>
    <property type="match status" value="1"/>
</dbReference>
<dbReference type="PANTHER" id="PTHR26379:SF180">
    <property type="entry name" value="TRAF TRANSCRIPTION FACTOR"/>
    <property type="match status" value="1"/>
</dbReference>
<evidence type="ECO:0000313" key="5">
    <source>
        <dbReference type="Proteomes" id="UP000823388"/>
    </source>
</evidence>
<evidence type="ECO:0000256" key="2">
    <source>
        <dbReference type="ARBA" id="ARBA00010846"/>
    </source>
</evidence>
<name>A0A8T0SHF4_PANVG</name>
<dbReference type="SUPFAM" id="SSF54695">
    <property type="entry name" value="POZ domain"/>
    <property type="match status" value="1"/>
</dbReference>
<dbReference type="Gene3D" id="1.25.40.420">
    <property type="match status" value="1"/>
</dbReference>
<dbReference type="PANTHER" id="PTHR26379">
    <property type="entry name" value="BTB/POZ AND MATH DOMAIN-CONTAINING PROTEIN 1"/>
    <property type="match status" value="1"/>
</dbReference>
<dbReference type="PROSITE" id="PS50097">
    <property type="entry name" value="BTB"/>
    <property type="match status" value="1"/>
</dbReference>